<keyword evidence="3" id="KW-1185">Reference proteome</keyword>
<feature type="region of interest" description="Disordered" evidence="1">
    <location>
        <begin position="247"/>
        <end position="289"/>
    </location>
</feature>
<feature type="region of interest" description="Disordered" evidence="1">
    <location>
        <begin position="97"/>
        <end position="134"/>
    </location>
</feature>
<feature type="compositionally biased region" description="Polar residues" evidence="1">
    <location>
        <begin position="469"/>
        <end position="481"/>
    </location>
</feature>
<dbReference type="InterPro" id="IPR018608">
    <property type="entry name" value="Gti1/Pac2"/>
</dbReference>
<feature type="region of interest" description="Disordered" evidence="1">
    <location>
        <begin position="374"/>
        <end position="521"/>
    </location>
</feature>
<dbReference type="PANTHER" id="PTHR28027:SF2">
    <property type="entry name" value="TRANSCRIPTIONAL REGULATOR MIT1"/>
    <property type="match status" value="1"/>
</dbReference>
<evidence type="ECO:0000313" key="3">
    <source>
        <dbReference type="Proteomes" id="UP000807025"/>
    </source>
</evidence>
<feature type="region of interest" description="Disordered" evidence="1">
    <location>
        <begin position="309"/>
        <end position="360"/>
    </location>
</feature>
<sequence length="521" mass="56597">MTTNANSADVPAFIGFVDSTYHALRLINAARQGLIPRITRRLNDSERRTMIKSGAVFVFSVEESGIKRWTDGLLWSPSRIVGNFLVYREINERSSSRIGNKRAYHSPEAPSRGIGGQSELGAGHKTSTSTIDQGTFKPNGLIKKTITVTVEGSDLHLISYYTSEDIRLGRLRKPDSRADIATLSMPPHIFRLTNFRTPPKVEIGPDGKARLVYVLLFNLHCEMLTASIINRSDGDNNESVECKVEEQTYNVGHSPPWSPSQSSPVESSYPPSNSLYHPSSEYPARHGATDRWGTSIDSLRLPGPVGLGWALPNPIQDPRRESSTSTDSSSWSPLNSSSSRQWEGNGYESNNSSAAGGLFLDRPRMRSGSAFGGIVSSRGSGDDHSRSYSTYASGGTNLGRSHNHYSSSSHAATPRMSSSWMPNSSRDSTRTPIPHSASSSSFDSSPPPPPPPSHFSPHGYHPHAASHGYGSSWSPADSVSTLDLPLPSQSFSPSLHSYDQYGSGSGTLPSPEEYTTKVEEL</sequence>
<name>A0A9P6DK06_PLEER</name>
<feature type="compositionally biased region" description="Pro residues" evidence="1">
    <location>
        <begin position="445"/>
        <end position="454"/>
    </location>
</feature>
<dbReference type="GO" id="GO:0003677">
    <property type="term" value="F:DNA binding"/>
    <property type="evidence" value="ECO:0007669"/>
    <property type="project" value="TreeGrafter"/>
</dbReference>
<evidence type="ECO:0000256" key="1">
    <source>
        <dbReference type="SAM" id="MobiDB-lite"/>
    </source>
</evidence>
<feature type="compositionally biased region" description="Polar residues" evidence="1">
    <location>
        <begin position="415"/>
        <end position="426"/>
    </location>
</feature>
<feature type="compositionally biased region" description="Low complexity" evidence="1">
    <location>
        <begin position="432"/>
        <end position="444"/>
    </location>
</feature>
<gene>
    <name evidence="2" type="ORF">BDN71DRAFT_1264840</name>
</gene>
<comment type="caution">
    <text evidence="2">The sequence shown here is derived from an EMBL/GenBank/DDBJ whole genome shotgun (WGS) entry which is preliminary data.</text>
</comment>
<evidence type="ECO:0008006" key="4">
    <source>
        <dbReference type="Google" id="ProtNLM"/>
    </source>
</evidence>
<dbReference type="EMBL" id="MU154529">
    <property type="protein sequence ID" value="KAF9500080.1"/>
    <property type="molecule type" value="Genomic_DNA"/>
</dbReference>
<dbReference type="Proteomes" id="UP000807025">
    <property type="component" value="Unassembled WGS sequence"/>
</dbReference>
<reference evidence="2" key="1">
    <citation type="submission" date="2020-11" db="EMBL/GenBank/DDBJ databases">
        <authorList>
            <consortium name="DOE Joint Genome Institute"/>
            <person name="Ahrendt S."/>
            <person name="Riley R."/>
            <person name="Andreopoulos W."/>
            <person name="Labutti K."/>
            <person name="Pangilinan J."/>
            <person name="Ruiz-Duenas F.J."/>
            <person name="Barrasa J.M."/>
            <person name="Sanchez-Garcia M."/>
            <person name="Camarero S."/>
            <person name="Miyauchi S."/>
            <person name="Serrano A."/>
            <person name="Linde D."/>
            <person name="Babiker R."/>
            <person name="Drula E."/>
            <person name="Ayuso-Fernandez I."/>
            <person name="Pacheco R."/>
            <person name="Padilla G."/>
            <person name="Ferreira P."/>
            <person name="Barriuso J."/>
            <person name="Kellner H."/>
            <person name="Castanera R."/>
            <person name="Alfaro M."/>
            <person name="Ramirez L."/>
            <person name="Pisabarro A.G."/>
            <person name="Kuo A."/>
            <person name="Tritt A."/>
            <person name="Lipzen A."/>
            <person name="He G."/>
            <person name="Yan M."/>
            <person name="Ng V."/>
            <person name="Cullen D."/>
            <person name="Martin F."/>
            <person name="Rosso M.-N."/>
            <person name="Henrissat B."/>
            <person name="Hibbett D."/>
            <person name="Martinez A.T."/>
            <person name="Grigoriev I.V."/>
        </authorList>
    </citation>
    <scope>NUCLEOTIDE SEQUENCE</scope>
    <source>
        <strain evidence="2">ATCC 90797</strain>
    </source>
</reference>
<dbReference type="OrthoDB" id="5572844at2759"/>
<feature type="compositionally biased region" description="Low complexity" evidence="1">
    <location>
        <begin position="259"/>
        <end position="274"/>
    </location>
</feature>
<accession>A0A9P6DK06</accession>
<evidence type="ECO:0000313" key="2">
    <source>
        <dbReference type="EMBL" id="KAF9500080.1"/>
    </source>
</evidence>
<feature type="compositionally biased region" description="Low complexity" evidence="1">
    <location>
        <begin position="484"/>
        <end position="497"/>
    </location>
</feature>
<proteinExistence type="predicted"/>
<dbReference type="PANTHER" id="PTHR28027">
    <property type="entry name" value="TRANSCRIPTIONAL REGULATOR MIT1"/>
    <property type="match status" value="1"/>
</dbReference>
<feature type="compositionally biased region" description="Polar residues" evidence="1">
    <location>
        <begin position="390"/>
        <end position="400"/>
    </location>
</feature>
<organism evidence="2 3">
    <name type="scientific">Pleurotus eryngii</name>
    <name type="common">Boletus of the steppes</name>
    <dbReference type="NCBI Taxonomy" id="5323"/>
    <lineage>
        <taxon>Eukaryota</taxon>
        <taxon>Fungi</taxon>
        <taxon>Dikarya</taxon>
        <taxon>Basidiomycota</taxon>
        <taxon>Agaricomycotina</taxon>
        <taxon>Agaricomycetes</taxon>
        <taxon>Agaricomycetidae</taxon>
        <taxon>Agaricales</taxon>
        <taxon>Pleurotineae</taxon>
        <taxon>Pleurotaceae</taxon>
        <taxon>Pleurotus</taxon>
    </lineage>
</organism>
<feature type="compositionally biased region" description="Low complexity" evidence="1">
    <location>
        <begin position="323"/>
        <end position="339"/>
    </location>
</feature>
<dbReference type="AlphaFoldDB" id="A0A9P6DK06"/>
<protein>
    <recommendedName>
        <fullName evidence="4">Gti1/Pac2 family-domain-containing protein</fullName>
    </recommendedName>
</protein>
<dbReference type="Pfam" id="PF09729">
    <property type="entry name" value="Gti1_Pac2"/>
    <property type="match status" value="1"/>
</dbReference>